<accession>A0A6J5QSR1</accession>
<evidence type="ECO:0000313" key="3">
    <source>
        <dbReference type="EMBL" id="CAB4187610.1"/>
    </source>
</evidence>
<evidence type="ECO:0000256" key="1">
    <source>
        <dbReference type="SAM" id="MobiDB-lite"/>
    </source>
</evidence>
<evidence type="ECO:0000313" key="2">
    <source>
        <dbReference type="EMBL" id="CAB4171622.1"/>
    </source>
</evidence>
<reference evidence="3" key="1">
    <citation type="submission" date="2020-05" db="EMBL/GenBank/DDBJ databases">
        <authorList>
            <person name="Chiriac C."/>
            <person name="Salcher M."/>
            <person name="Ghai R."/>
            <person name="Kavagutti S V."/>
        </authorList>
    </citation>
    <scope>NUCLEOTIDE SEQUENCE</scope>
</reference>
<dbReference type="EMBL" id="LR796875">
    <property type="protein sequence ID" value="CAB4171622.1"/>
    <property type="molecule type" value="Genomic_DNA"/>
</dbReference>
<dbReference type="EMBL" id="LR797103">
    <property type="protein sequence ID" value="CAB4187610.1"/>
    <property type="molecule type" value="Genomic_DNA"/>
</dbReference>
<proteinExistence type="predicted"/>
<gene>
    <name evidence="3" type="ORF">UFOVP1156_39</name>
    <name evidence="4" type="ORF">UFOVP1346_23</name>
    <name evidence="2" type="ORF">UFOVP921_3</name>
</gene>
<dbReference type="EMBL" id="LR797295">
    <property type="protein sequence ID" value="CAB4200099.1"/>
    <property type="molecule type" value="Genomic_DNA"/>
</dbReference>
<evidence type="ECO:0000313" key="4">
    <source>
        <dbReference type="EMBL" id="CAB4200099.1"/>
    </source>
</evidence>
<feature type="region of interest" description="Disordered" evidence="1">
    <location>
        <begin position="1"/>
        <end position="48"/>
    </location>
</feature>
<protein>
    <submittedName>
        <fullName evidence="3">Uncharacterized protein</fullName>
    </submittedName>
</protein>
<name>A0A6J5QSR1_9CAUD</name>
<sequence>MSVYQMLAQRMAGQTKPKPRGNTGPFKPRPRAHTPESYMKGMSNGSSY</sequence>
<organism evidence="3">
    <name type="scientific">uncultured Caudovirales phage</name>
    <dbReference type="NCBI Taxonomy" id="2100421"/>
    <lineage>
        <taxon>Viruses</taxon>
        <taxon>Duplodnaviria</taxon>
        <taxon>Heunggongvirae</taxon>
        <taxon>Uroviricota</taxon>
        <taxon>Caudoviricetes</taxon>
        <taxon>Peduoviridae</taxon>
        <taxon>Maltschvirus</taxon>
        <taxon>Maltschvirus maltsch</taxon>
    </lineage>
</organism>